<reference evidence="20" key="1">
    <citation type="submission" date="2015-10" db="EMBL/GenBank/DDBJ databases">
        <authorList>
            <person name="Regsiter A."/>
            <person name="william w."/>
        </authorList>
    </citation>
    <scope>NUCLEOTIDE SEQUENCE [LARGE SCALE GENOMIC DNA]</scope>
</reference>
<keyword evidence="5 14" id="KW-0812">Transmembrane</keyword>
<evidence type="ECO:0000256" key="8">
    <source>
        <dbReference type="ARBA" id="ARBA00022801"/>
    </source>
</evidence>
<dbReference type="SMART" id="SM00116">
    <property type="entry name" value="CBS"/>
    <property type="match status" value="2"/>
</dbReference>
<evidence type="ECO:0000256" key="15">
    <source>
        <dbReference type="PIRSR" id="PIRSR006404-1"/>
    </source>
</evidence>
<dbReference type="PROSITE" id="PS51371">
    <property type="entry name" value="CBS"/>
    <property type="match status" value="1"/>
</dbReference>
<evidence type="ECO:0000259" key="18">
    <source>
        <dbReference type="PROSITE" id="PS51371"/>
    </source>
</evidence>
<keyword evidence="3 14" id="KW-1003">Cell membrane</keyword>
<evidence type="ECO:0000256" key="4">
    <source>
        <dbReference type="ARBA" id="ARBA00022670"/>
    </source>
</evidence>
<dbReference type="STRING" id="671072.PL9214291248"/>
<dbReference type="Pfam" id="PF02163">
    <property type="entry name" value="Peptidase_M50"/>
    <property type="match status" value="2"/>
</dbReference>
<dbReference type="InterPro" id="IPR046342">
    <property type="entry name" value="CBS_dom_sf"/>
</dbReference>
<keyword evidence="8 14" id="KW-0378">Hydrolase</keyword>
<feature type="transmembrane region" description="Helical" evidence="14">
    <location>
        <begin position="105"/>
        <end position="126"/>
    </location>
</feature>
<dbReference type="InterPro" id="IPR016483">
    <property type="entry name" value="UCP006404_Pept_M50_CBS"/>
</dbReference>
<evidence type="ECO:0000256" key="1">
    <source>
        <dbReference type="ARBA" id="ARBA00004651"/>
    </source>
</evidence>
<feature type="transmembrane region" description="Helical" evidence="14">
    <location>
        <begin position="15"/>
        <end position="33"/>
    </location>
</feature>
<keyword evidence="12 17" id="KW-0129">CBS domain</keyword>
<evidence type="ECO:0000256" key="12">
    <source>
        <dbReference type="ARBA" id="ARBA00023122"/>
    </source>
</evidence>
<dbReference type="Gene3D" id="3.10.580.10">
    <property type="entry name" value="CBS-domain"/>
    <property type="match status" value="1"/>
</dbReference>
<evidence type="ECO:0000256" key="5">
    <source>
        <dbReference type="ARBA" id="ARBA00022692"/>
    </source>
</evidence>
<evidence type="ECO:0000256" key="2">
    <source>
        <dbReference type="ARBA" id="ARBA00007931"/>
    </source>
</evidence>
<name>A0A1J1LJA2_9CYAN</name>
<dbReference type="InterPro" id="IPR008915">
    <property type="entry name" value="Peptidase_M50"/>
</dbReference>
<feature type="domain" description="CBS" evidence="18">
    <location>
        <begin position="312"/>
        <end position="369"/>
    </location>
</feature>
<dbReference type="GO" id="GO:0046872">
    <property type="term" value="F:metal ion binding"/>
    <property type="evidence" value="ECO:0007669"/>
    <property type="project" value="UniProtKB-UniRule"/>
</dbReference>
<evidence type="ECO:0000256" key="14">
    <source>
        <dbReference type="PIRNR" id="PIRNR006404"/>
    </source>
</evidence>
<dbReference type="CDD" id="cd04639">
    <property type="entry name" value="CBS_pair_peptidase_M50"/>
    <property type="match status" value="1"/>
</dbReference>
<feature type="binding site" evidence="16">
    <location>
        <position position="70"/>
    </location>
    <ligand>
        <name>Zn(2+)</name>
        <dbReference type="ChEBI" id="CHEBI:29105"/>
        <note>catalytic</note>
    </ligand>
</feature>
<evidence type="ECO:0000256" key="6">
    <source>
        <dbReference type="ARBA" id="ARBA00022723"/>
    </source>
</evidence>
<evidence type="ECO:0000256" key="9">
    <source>
        <dbReference type="ARBA" id="ARBA00022833"/>
    </source>
</evidence>
<dbReference type="EMBL" id="CZDF01000132">
    <property type="protein sequence ID" value="CUR31657.1"/>
    <property type="molecule type" value="Genomic_DNA"/>
</dbReference>
<feature type="transmembrane region" description="Helical" evidence="14">
    <location>
        <begin position="210"/>
        <end position="229"/>
    </location>
</feature>
<evidence type="ECO:0000256" key="10">
    <source>
        <dbReference type="ARBA" id="ARBA00022989"/>
    </source>
</evidence>
<dbReference type="SUPFAM" id="SSF54631">
    <property type="entry name" value="CBS-domain pair"/>
    <property type="match status" value="1"/>
</dbReference>
<keyword evidence="6 14" id="KW-0479">Metal-binding</keyword>
<evidence type="ECO:0000256" key="3">
    <source>
        <dbReference type="ARBA" id="ARBA00022475"/>
    </source>
</evidence>
<organism evidence="19 20">
    <name type="scientific">Planktothrix tepida PCC 9214</name>
    <dbReference type="NCBI Taxonomy" id="671072"/>
    <lineage>
        <taxon>Bacteria</taxon>
        <taxon>Bacillati</taxon>
        <taxon>Cyanobacteriota</taxon>
        <taxon>Cyanophyceae</taxon>
        <taxon>Oscillatoriophycideae</taxon>
        <taxon>Oscillatoriales</taxon>
        <taxon>Microcoleaceae</taxon>
        <taxon>Planktothrix</taxon>
    </lineage>
</organism>
<feature type="binding site" evidence="16">
    <location>
        <position position="66"/>
    </location>
    <ligand>
        <name>Zn(2+)</name>
        <dbReference type="ChEBI" id="CHEBI:29105"/>
        <note>catalytic</note>
    </ligand>
</feature>
<keyword evidence="9 14" id="KW-0862">Zinc</keyword>
<keyword evidence="4 14" id="KW-0645">Protease</keyword>
<dbReference type="GO" id="GO:0005886">
    <property type="term" value="C:plasma membrane"/>
    <property type="evidence" value="ECO:0007669"/>
    <property type="project" value="UniProtKB-SubCell"/>
</dbReference>
<dbReference type="GO" id="GO:0006508">
    <property type="term" value="P:proteolysis"/>
    <property type="evidence" value="ECO:0007669"/>
    <property type="project" value="UniProtKB-KW"/>
</dbReference>
<evidence type="ECO:0000256" key="11">
    <source>
        <dbReference type="ARBA" id="ARBA00023049"/>
    </source>
</evidence>
<feature type="transmembrane region" description="Helical" evidence="14">
    <location>
        <begin position="45"/>
        <end position="65"/>
    </location>
</feature>
<feature type="transmembrane region" description="Helical" evidence="14">
    <location>
        <begin position="138"/>
        <end position="161"/>
    </location>
</feature>
<feature type="transmembrane region" description="Helical" evidence="14">
    <location>
        <begin position="71"/>
        <end position="93"/>
    </location>
</feature>
<dbReference type="GO" id="GO:0008237">
    <property type="term" value="F:metallopeptidase activity"/>
    <property type="evidence" value="ECO:0007669"/>
    <property type="project" value="UniProtKB-UniRule"/>
</dbReference>
<evidence type="ECO:0000313" key="20">
    <source>
        <dbReference type="Proteomes" id="UP000184315"/>
    </source>
</evidence>
<keyword evidence="7" id="KW-0677">Repeat</keyword>
<feature type="active site" evidence="15">
    <location>
        <position position="67"/>
    </location>
</feature>
<comment type="similarity">
    <text evidence="2 14">Belongs to the peptidase M50B family.</text>
</comment>
<keyword evidence="20" id="KW-1185">Reference proteome</keyword>
<keyword evidence="11 14" id="KW-0482">Metalloprotease</keyword>
<dbReference type="Pfam" id="PF00571">
    <property type="entry name" value="CBS"/>
    <property type="match status" value="1"/>
</dbReference>
<accession>A0A1J1LJA2</accession>
<dbReference type="PANTHER" id="PTHR39188:SF3">
    <property type="entry name" value="STAGE IV SPORULATION PROTEIN FB"/>
    <property type="match status" value="1"/>
</dbReference>
<comment type="cofactor">
    <cofactor evidence="14 16">
        <name>Zn(2+)</name>
        <dbReference type="ChEBI" id="CHEBI:29105"/>
    </cofactor>
    <text evidence="14 16">Binds 1 zinc ion per subunit.</text>
</comment>
<comment type="subcellular location">
    <subcellularLocation>
        <location evidence="1 14">Cell membrane</location>
        <topology evidence="1 14">Multi-pass membrane protein</topology>
    </subcellularLocation>
</comment>
<dbReference type="AlphaFoldDB" id="A0A1J1LJA2"/>
<evidence type="ECO:0000256" key="16">
    <source>
        <dbReference type="PIRSR" id="PIRSR006404-2"/>
    </source>
</evidence>
<dbReference type="InterPro" id="IPR000644">
    <property type="entry name" value="CBS_dom"/>
</dbReference>
<keyword evidence="13 14" id="KW-0472">Membrane</keyword>
<sequence>MNGSIRVGNLFGIPFYINVSWFIVLALMTLSYGGSLAAQFPQLGLGLPFLLGLIAALLLFASVLAHELGHSFVAIKQGINVKSISLFLFGGLASLDQEAKTPAGAFWIAIAGPLVSLFLFVGLTLMGSSLTIAAPLTALINLLAYVNLALAVFNLIPGLPLDGGNILKALIWKITGNQFKGIVFASRVGQGFGWLAILLGFLPLFAGGSINFWTILIGWFLLSNAGILAKDATLRNQLSQFTAEDALVDENPIVPQTLSLRTFVNDYIIGKTATRQFLVTNEAGELVGQISGDDLKTIPTSQWPLIQVQEVMQPVEFSTTVDAQQPLLDVVTVLEQQQLNELPVVRNGVLVGFIEKASIRRLLEQRLQANPA</sequence>
<protein>
    <recommendedName>
        <fullName evidence="14">Zinc metalloprotease</fullName>
    </recommendedName>
</protein>
<evidence type="ECO:0000256" key="7">
    <source>
        <dbReference type="ARBA" id="ARBA00022737"/>
    </source>
</evidence>
<proteinExistence type="inferred from homology"/>
<evidence type="ECO:0000256" key="13">
    <source>
        <dbReference type="ARBA" id="ARBA00023136"/>
    </source>
</evidence>
<dbReference type="PANTHER" id="PTHR39188">
    <property type="entry name" value="MEMBRANE-ASSOCIATED ZINC METALLOPROTEASE M50B"/>
    <property type="match status" value="1"/>
</dbReference>
<dbReference type="Proteomes" id="UP000184315">
    <property type="component" value="Unassembled WGS sequence"/>
</dbReference>
<keyword evidence="10 14" id="KW-1133">Transmembrane helix</keyword>
<dbReference type="PIRSF" id="PIRSF006404">
    <property type="entry name" value="UCP006404_Pept_M50_CBS"/>
    <property type="match status" value="1"/>
</dbReference>
<gene>
    <name evidence="19" type="ORF">PL9214291248</name>
</gene>
<dbReference type="RefSeq" id="WP_072718463.1">
    <property type="nucleotide sequence ID" value="NZ_LN889782.1"/>
</dbReference>
<evidence type="ECO:0000256" key="17">
    <source>
        <dbReference type="PROSITE-ProRule" id="PRU00703"/>
    </source>
</evidence>
<dbReference type="CDD" id="cd06164">
    <property type="entry name" value="S2P-M50_SpoIVFB_CBS"/>
    <property type="match status" value="1"/>
</dbReference>
<feature type="binding site" evidence="16">
    <location>
        <position position="162"/>
    </location>
    <ligand>
        <name>Zn(2+)</name>
        <dbReference type="ChEBI" id="CHEBI:29105"/>
        <note>catalytic</note>
    </ligand>
</feature>
<evidence type="ECO:0000313" key="19">
    <source>
        <dbReference type="EMBL" id="CUR31657.1"/>
    </source>
</evidence>
<dbReference type="OrthoDB" id="166377at2"/>